<dbReference type="SMART" id="SM00233">
    <property type="entry name" value="PH"/>
    <property type="match status" value="1"/>
</dbReference>
<keyword evidence="3" id="KW-0445">Lipid transport</keyword>
<evidence type="ECO:0000259" key="7">
    <source>
        <dbReference type="SMART" id="SM00694"/>
    </source>
</evidence>
<dbReference type="InterPro" id="IPR026847">
    <property type="entry name" value="VPS13"/>
</dbReference>
<dbReference type="GO" id="GO:0005737">
    <property type="term" value="C:cytoplasm"/>
    <property type="evidence" value="ECO:0007669"/>
    <property type="project" value="UniProtKB-ARBA"/>
</dbReference>
<evidence type="ECO:0000256" key="3">
    <source>
        <dbReference type="ARBA" id="ARBA00023055"/>
    </source>
</evidence>
<feature type="region of interest" description="Disordered" evidence="4">
    <location>
        <begin position="1895"/>
        <end position="1916"/>
    </location>
</feature>
<accession>A0ABD1YZP0</accession>
<feature type="domain" description="PH" evidence="5">
    <location>
        <begin position="820"/>
        <end position="933"/>
    </location>
</feature>
<dbReference type="Gene3D" id="2.30.29.30">
    <property type="entry name" value="Pleckstrin-homology domain (PH domain)/Phosphotyrosine-binding domain (PTB)"/>
    <property type="match status" value="1"/>
</dbReference>
<sequence length="4440" mass="497206">MVFEEHVAYYLERYLGNYVKGLSKEALKISVWQGNVELTNMQLKPEALNSLKLPVKVKAGFLGSVKLKVPWSRLGQEPVIVLLDRIYLLAEPATKVEVGSYGDGVQEAKMKRVKDTEMKLLERKADDARKEELNNTSWLGSLISTIIGNLKLSITNVHIRYEDCESNPGHSFAAGLTLEKLAAVTVDEKGEETFIAGGSLDRIQKSGELQRLAFYFDPDTEPWKPDKKWEDLHPKEWTEIFGRGVGAESVHTVRSKVDRSRQHHFLLAPVGGTARYHKLANKDARTPDQPAQKAIVTLDSVTIGLSEVQYRDALKMMENFSTFNKRLKYAHYRPSEPVKKNRKAWWVYAYKAILEQQKQASGQISWKRLVKLSEVRKRYVSTYVMALQSDPKRMTVDDNKEIQRMDRELDTDIIIQWRMLAHAYVDQNKAQDQRRQREQQKQQSWWLPFGWGGPTNEDEKPVKFTNEEWEQLNQLIGYQPGEESNVIPGQEPPNMLHTILEVRMRRNATRLVAANHDIIMELSGAELHANLHIYPKTVKFDLDLASYQLSCPEGLLMESATKAEAVNATFVYLPMEENLDWSLAAKCAPCYVNVFMPSVNRVIAFFQSSRAVSRSVAMDTATALQSTLDEVTRNAQQQINKALKDRPRFKMDLDIAAPKVTVPTEFYPDGIQQSKLLLDFGHFNLKTDLDDIATESTEEKNLYMRFKIKLTDVSAVLVDGDYDWKQNFDDFQQTLKEGRSDKKPVTIFPVLEKCGVMVALQQICVPHPQYPTTRVAVRLPSLGFQFSPARYHRLMQVMKVFQSSSSDDAGSTSLRPWEPSDFEGQVSVLAWKGVGHREAVWQHRYAVLSGPFLYLLESPSAQTYKYCSSLIGKQGSVVPPESIGDVPHVLAVHDAGQFKNKVAESVNALLLRFEDESSMNNWQARITGAIYRASAPVAVAGLVGSKQNDGARDAVTEASEANEQLNPAEQENFFLTGALDELKIVMSNSKVDDYSSPQMLVGREVPLLELRAIGTKVEFSMRTYDMSVGAVLQALEVEDKFHGHIAPSCKYLARSYIKTAPKTTGDSVSSNGRNGHGKHQHRHRSSDGKKGAKHRHNSEHDRFFDAQEEFLDAEDHHKHSLRRSSGSLSRFFDAEEDGNRSPLDDQEPPSFKRDTGLLPLTDSGQDPLEEIVENFVKAQVILYSQDSPDYGSVDKQVKVTLATLSFFLNRPTLLALLDFVTAINADVEPKDPNPPPSSAGSDAIVSTINPEAMDENGKKDFGRHDSVIKGLLGRGKSRVVFLVGFKMDRAEIFLNLEDGAQLSVLAQEDLRAEIRVFPASFGINVALGNLRISDESLDNNHPYHYICNMRDPQGTSFVELEFLSFNKEDDDYEGYEYSIKGKLSELRIVYLNRFIQEISSYFMGFVPQDSGYVVKLKDRFGDVEKFFTQSEIEGQPALKLDLSLSKPVIIMPRSTRSTDFLELDILHISVSNTFHWVGGEKDQLGAVRLETTTLQLEDLHLVVGVGGKTGEGIIQEANGLSLEVRRPIRDLWHQLPVVEAAVKIESLKAALSDKEYQVITECAITNMAETPNLPPPITEKAASDERERGEIELEVERTESNNLESSGADNTGASGSEVWTTIKVGVGIHNVQLGLFTGHARDAPLASVQVTGVWASYKSNTVQESIVMVTLQKFTVRDDREGTELEMRYMIGAADDENSDVFDVNEHGEKQKGSCSKQECRPSLTRLVMDANLSPTLQTITLRVQRLRLLVALDFLLAVAEFFIPSMHAIFSDGKGGEENPLEMENAVFLDAPVYKQSEREVTLSPKRPLVAEKMGIDNFVYDGMGGTIRLLDRNGADLRDFSREVIIFIGDGKRLTFKNVIIQNGDYLDSCISLGSNGSYIALEDNGVFLEGQPEKPPDTYSHRGSVDTQEEHPSIDQADAKPIVETIFNLQAIAPELTFYDSTKRPANSVLVPERLLRARMNVFSRFILKGEDMELNAQVNGLTVEAGSGIHVLEPVDMAVKYSKVSGKQHVHVAMSEVITNFSFSVLQLILRLQTDVMSFLRITSEQTTARCSDFDKIWAEDEGNSGANCITFWRPRPPPGFAVLGDCLTPRDETPSKGVIAVNMSLARVKKPVDFLLVWSSYDNVRNRLGSDDDDPLAHCSVWLPVAPKGYVSLGCVASPGRDPPAQNVCFCVLAALVTPCQMRDCIIITRDNSGETPDGEKLSFWRVDNSSGTFFTAGRSESPVSFKPFEIRQVISSYDSFPVQETKPSSAVESSSNQQTPLNVSSTRQSLGPSLSSGRMYESTARFELIWWNKGSGARKGISIWRPVVPAGCVFLGDIAVEGYLPPDAGLALRDMEESGQLCRPLRFSHRGQISRRRNMEAVSFLFPVAPVNYVAMGCIASTASNSPPGAADLIRCVRKDLVVGANFSSSSVWDTSNLKRCTDELSIWPVENEAHTFFVIKKIKSPPKDLALRLADYQESSAPDNLVGDVEVKRISVTFFDDFGGLMAPLVDVSLSGITGSLHGRMEAMNCIANFTLSAGSFNGKYRAWEPILEPWDGRIRYAYSSDQEHNRPTETRIRLTASSDFNINLSTANLNMLLEAYASWNRMNQLEDKSKKQFSLDSKGRWSSKPTLDLKGQENLSCVNRNELGQDLFLRIVEKKHSKVISLPSGRSVSVRLPTAHSIQEPGVKAAPSRNPSKFVALKIGEAQVPRDESLGGRDYMVAIRIVPRAQSSDQRQLQYQSARTRCAPPESSAFSDSATICWNEIFIFEVESEEGNTAEIVITDVSKGAPVGFGATQLTAGRTKHINPEIESYRPWSELESEWELVYPTQRELREDGVDDHCGKINIQKQLFSSAPEISKDTGTHEELGSLQLSLTPDGPWNQVGLNYALGAAPWQVNEDTMASEFYVEGGVKHLLIRSLVVVQNGTEFDVEVSLCMVSALGSKTSIVENGASDIVEEEVFENQRYQPLIGWGSRWPGHLLPTDPGRYSDRHLKESSEAFPDVKLPPGWRWMSDWHVDQVAGADEEGWCYAFDFRSMKWPRPANASEKTLSFIRQRRWIRTRQSVTGGMTRVNIGTLPPGERMPVPVAFLRATSADYCLQVRPRFGGYNSGSYEWSIVDARKGLSDHGLKPETRREIRIQSLVETEELLRCSVETSTSSSTEKDIWFYLETTATVVGKDANLDPIKDWTLVITAPLMLTNYLPVPSEYCIYEKQSGRGLLVRERGIIKCGEAAGIFHADLNEALHLTWLPQGGWKPKKEAVLISHPYKDVARHMSYANSKTTRSVDVMIEHDFEVKGIAAKLIKMYVPCWVDSAKCPPLHLRLADIQHNAQSKLIKETEQEHRTLLNEGLLMGKVKEQINHDEMINNQTVLSDIDLSTTGLSVAVASSYPDTFGPVSLLNALNNPDGSIELRGLVENGSYYRFLVTTTSCPLQFVKTKVIRVRPYMLFTNRLGRAIYMKQKGSDDIKTLETSDWRVSFPFMDAEEPERLQIKLDGCQWSYPFPTDKEATMHLALRKENGERQSVRVEIRGYEEGSRLLVMFRLGSVRGPYKLDNRSANSLKFRQAGLDESAWQSLLPHSTKTFAWEDHCGEQLLEVVDGRCSVTFDVNKVGDHPPLKSDPESSTLTCLRVLELMEVKTVRFYEEEGESVSSSSREGERAPVESEEEDAASTQTEIIVDIPKLGLSIIDQKPQEILYLFLGNVVFTYQMGFGDRISSLKLRVGDLQLDNQLPLTWMPVLLFPEGRSEEREFLLSATVTMFDDNIEATRVFPYIGIQVQTGWRVNVHEPIIWAIVEMYNNLHLDRLSAGSEVVQVDPEFRIDLIDVSEVRLKLTLETAPAARPRGMLGYWSPLVTGLGNTNKMPIRLSSVEHNKRYMRKSQIAPAITSRVRRDLIHQPLLLLTGVDFLGNASSTIGTLSKGAAQLSSDGKYLRLRSKKDRARNLSGVGDGLLQGTEALARGFAYGFTGVVTKPITNARQYGVVGFFQGVGKAAVGFVMLPVSGVLEFVSLTVNGVGVSCTSCFDMFDKDSQVTRVRKPRTIRGDGILEKYDENASLGQALLQLAQSGALYGFREAFSEPAKFAWSDFYENHIDLPKQKVLMLTNRRIMMLARPSSHFRKPEKLFTDPSSILWEVPWRNVLAVEIAAHLTNRNYVVLHIRWNTKSFAHVIKCYESSLEGRVSHAKKVVRCIRQVWKKYEPDRETLLSEERRHAHNLKLIPQSFRSKRSSQRSAREDSSVESSPPAAAKGLGEDHPVGFTKEVVVFKRIWTSEQEAGFSCSVCSLGDERGELITIWRPDTPDGYVSVGDIAHQGIEPPAVAVVYKNKDGIFAKPTGYDLVWRNWKDGFMEHISIWMPRAPQGFVALGCVALAGYLEPEDDSCWCIRETLTEHTEFEGPLVWQAPPSSPWNCYVYPVTCEALTFLALREPEQNAGVRPRRVKEIRGSEIDPNVYHLI</sequence>
<evidence type="ECO:0000256" key="1">
    <source>
        <dbReference type="ARBA" id="ARBA00006545"/>
    </source>
</evidence>
<dbReference type="Proteomes" id="UP001605036">
    <property type="component" value="Unassembled WGS sequence"/>
</dbReference>
<evidence type="ECO:0000259" key="5">
    <source>
        <dbReference type="SMART" id="SM00233"/>
    </source>
</evidence>
<evidence type="ECO:0000256" key="2">
    <source>
        <dbReference type="ARBA" id="ARBA00022448"/>
    </source>
</evidence>
<name>A0ABD1YZP0_9MARC</name>
<feature type="region of interest" description="Disordered" evidence="4">
    <location>
        <begin position="1061"/>
        <end position="1098"/>
    </location>
</feature>
<dbReference type="Pfam" id="PF25036">
    <property type="entry name" value="VPS13_VAB"/>
    <property type="match status" value="1"/>
</dbReference>
<dbReference type="InterPro" id="IPR006614">
    <property type="entry name" value="Peroxin/Ferlin"/>
</dbReference>
<organism evidence="8 9">
    <name type="scientific">Riccia fluitans</name>
    <dbReference type="NCBI Taxonomy" id="41844"/>
    <lineage>
        <taxon>Eukaryota</taxon>
        <taxon>Viridiplantae</taxon>
        <taxon>Streptophyta</taxon>
        <taxon>Embryophyta</taxon>
        <taxon>Marchantiophyta</taxon>
        <taxon>Marchantiopsida</taxon>
        <taxon>Marchantiidae</taxon>
        <taxon>Marchantiales</taxon>
        <taxon>Ricciaceae</taxon>
        <taxon>Riccia</taxon>
    </lineage>
</organism>
<dbReference type="InterPro" id="IPR056748">
    <property type="entry name" value="VPS13-like_C"/>
</dbReference>
<feature type="region of interest" description="Disordered" evidence="4">
    <location>
        <begin position="1133"/>
        <end position="1164"/>
    </location>
</feature>
<feature type="compositionally biased region" description="Basic and acidic residues" evidence="4">
    <location>
        <begin position="1581"/>
        <end position="1599"/>
    </location>
</feature>
<feature type="compositionally biased region" description="Polar residues" evidence="4">
    <location>
        <begin position="1600"/>
        <end position="1615"/>
    </location>
</feature>
<dbReference type="InterPro" id="IPR001849">
    <property type="entry name" value="PH_domain"/>
</dbReference>
<feature type="region of interest" description="Disordered" evidence="4">
    <location>
        <begin position="4209"/>
        <end position="4238"/>
    </location>
</feature>
<evidence type="ECO:0000313" key="9">
    <source>
        <dbReference type="Proteomes" id="UP001605036"/>
    </source>
</evidence>
<dbReference type="GO" id="GO:0098588">
    <property type="term" value="C:bounding membrane of organelle"/>
    <property type="evidence" value="ECO:0007669"/>
    <property type="project" value="UniProtKB-ARBA"/>
</dbReference>
<keyword evidence="9" id="KW-1185">Reference proteome</keyword>
<dbReference type="SMART" id="SM00694">
    <property type="entry name" value="DysFC"/>
    <property type="match status" value="1"/>
</dbReference>
<dbReference type="InterPro" id="IPR010482">
    <property type="entry name" value="TECPR1-like_DysF"/>
</dbReference>
<dbReference type="InterPro" id="IPR009291">
    <property type="entry name" value="Vps62"/>
</dbReference>
<gene>
    <name evidence="8" type="ORF">R1flu_007700</name>
</gene>
<feature type="compositionally biased region" description="Basic residues" evidence="4">
    <location>
        <begin position="1075"/>
        <end position="1084"/>
    </location>
</feature>
<evidence type="ECO:0000256" key="4">
    <source>
        <dbReference type="SAM" id="MobiDB-lite"/>
    </source>
</evidence>
<dbReference type="InterPro" id="IPR009543">
    <property type="entry name" value="VPS13_VAB"/>
</dbReference>
<dbReference type="CDD" id="cd00821">
    <property type="entry name" value="PH"/>
    <property type="match status" value="1"/>
</dbReference>
<comment type="caution">
    <text evidence="8">The sequence shown here is derived from an EMBL/GenBank/DDBJ whole genome shotgun (WGS) entry which is preliminary data.</text>
</comment>
<feature type="domain" description="Peroxin/Ferlin" evidence="7">
    <location>
        <begin position="3015"/>
        <end position="3053"/>
    </location>
</feature>
<dbReference type="EMBL" id="JBHFFA010000003">
    <property type="protein sequence ID" value="KAL2636221.1"/>
    <property type="molecule type" value="Genomic_DNA"/>
</dbReference>
<dbReference type="InterPro" id="IPR026854">
    <property type="entry name" value="VPS13_N"/>
</dbReference>
<dbReference type="GO" id="GO:0006869">
    <property type="term" value="P:lipid transport"/>
    <property type="evidence" value="ECO:0007669"/>
    <property type="project" value="UniProtKB-KW"/>
</dbReference>
<feature type="region of interest" description="Disordered" evidence="4">
    <location>
        <begin position="3635"/>
        <end position="3660"/>
    </location>
</feature>
<dbReference type="SMART" id="SM00693">
    <property type="entry name" value="DysFN"/>
    <property type="match status" value="1"/>
</dbReference>
<dbReference type="Pfam" id="PF12624">
    <property type="entry name" value="VPS13_N"/>
    <property type="match status" value="1"/>
</dbReference>
<dbReference type="SUPFAM" id="SSF50729">
    <property type="entry name" value="PH domain-like"/>
    <property type="match status" value="1"/>
</dbReference>
<reference evidence="8 9" key="1">
    <citation type="submission" date="2024-09" db="EMBL/GenBank/DDBJ databases">
        <title>Chromosome-scale assembly of Riccia fluitans.</title>
        <authorList>
            <person name="Paukszto L."/>
            <person name="Sawicki J."/>
            <person name="Karawczyk K."/>
            <person name="Piernik-Szablinska J."/>
            <person name="Szczecinska M."/>
            <person name="Mazdziarz M."/>
        </authorList>
    </citation>
    <scope>NUCLEOTIDE SEQUENCE [LARGE SCALE GENOMIC DNA]</scope>
    <source>
        <strain evidence="8">Rf_01</strain>
        <tissue evidence="8">Aerial parts of the thallus</tissue>
    </source>
</reference>
<dbReference type="Pfam" id="PF25037">
    <property type="entry name" value="VPS13_C"/>
    <property type="match status" value="1"/>
</dbReference>
<feature type="domain" description="Peroxin/Ferlin" evidence="6">
    <location>
        <begin position="2941"/>
        <end position="3006"/>
    </location>
</feature>
<evidence type="ECO:0000313" key="8">
    <source>
        <dbReference type="EMBL" id="KAL2636221.1"/>
    </source>
</evidence>
<dbReference type="PANTHER" id="PTHR16166">
    <property type="entry name" value="VACUOLAR PROTEIN SORTING-ASSOCIATED PROTEIN VPS13"/>
    <property type="match status" value="1"/>
</dbReference>
<dbReference type="Pfam" id="PF06398">
    <property type="entry name" value="Pex24p"/>
    <property type="match status" value="1"/>
</dbReference>
<keyword evidence="2" id="KW-0813">Transport</keyword>
<dbReference type="PANTHER" id="PTHR16166:SF137">
    <property type="entry name" value="PLECKSTRIN HOMOLOGY (PH) DOMAIN-CONTAINING PROTEIN"/>
    <property type="match status" value="1"/>
</dbReference>
<feature type="compositionally biased region" description="Polar residues" evidence="4">
    <location>
        <begin position="1061"/>
        <end position="1073"/>
    </location>
</feature>
<dbReference type="InterPro" id="IPR011993">
    <property type="entry name" value="PH-like_dom_sf"/>
</dbReference>
<evidence type="ECO:0008006" key="10">
    <source>
        <dbReference type="Google" id="ProtNLM"/>
    </source>
</evidence>
<dbReference type="Pfam" id="PF06101">
    <property type="entry name" value="Vps62"/>
    <property type="match status" value="3"/>
</dbReference>
<feature type="region of interest" description="Disordered" evidence="4">
    <location>
        <begin position="1569"/>
        <end position="1615"/>
    </location>
</feature>
<feature type="region of interest" description="Disordered" evidence="4">
    <location>
        <begin position="2251"/>
        <end position="2280"/>
    </location>
</feature>
<evidence type="ECO:0000259" key="6">
    <source>
        <dbReference type="SMART" id="SM00693"/>
    </source>
</evidence>
<protein>
    <recommendedName>
        <fullName evidence="10">PH domain-containing protein</fullName>
    </recommendedName>
</protein>
<comment type="similarity">
    <text evidence="1">Belongs to the VPS13 family.</text>
</comment>
<proteinExistence type="inferred from homology"/>